<name>A0A0D0CH30_9AGAM</name>
<reference evidence="2" key="2">
    <citation type="submission" date="2015-01" db="EMBL/GenBank/DDBJ databases">
        <title>Evolutionary Origins and Diversification of the Mycorrhizal Mutualists.</title>
        <authorList>
            <consortium name="DOE Joint Genome Institute"/>
            <consortium name="Mycorrhizal Genomics Consortium"/>
            <person name="Kohler A."/>
            <person name="Kuo A."/>
            <person name="Nagy L.G."/>
            <person name="Floudas D."/>
            <person name="Copeland A."/>
            <person name="Barry K.W."/>
            <person name="Cichocki N."/>
            <person name="Veneault-Fourrey C."/>
            <person name="LaButti K."/>
            <person name="Lindquist E.A."/>
            <person name="Lipzen A."/>
            <person name="Lundell T."/>
            <person name="Morin E."/>
            <person name="Murat C."/>
            <person name="Riley R."/>
            <person name="Ohm R."/>
            <person name="Sun H."/>
            <person name="Tunlid A."/>
            <person name="Henrissat B."/>
            <person name="Grigoriev I.V."/>
            <person name="Hibbett D.S."/>
            <person name="Martin F."/>
        </authorList>
    </citation>
    <scope>NUCLEOTIDE SEQUENCE [LARGE SCALE GENOMIC DNA]</scope>
    <source>
        <strain evidence="2">Ve08.2h10</strain>
    </source>
</reference>
<evidence type="ECO:0000313" key="2">
    <source>
        <dbReference type="Proteomes" id="UP000054538"/>
    </source>
</evidence>
<dbReference type="HOGENOM" id="CLU_050567_0_0_1"/>
<accession>A0A0D0CH30</accession>
<dbReference type="OrthoDB" id="3239894at2759"/>
<dbReference type="AlphaFoldDB" id="A0A0D0CH30"/>
<sequence>MLDNWFLTSKDLDIMTFGSDLLSLGPNFQSPEALINAVDHFTAYNAATTLGACPLNAYEAHQVVHDPKERLLQCQLDKMIDNNCIYDGADDDNPLLHLAEDEDKPDPFHCPESLNSQEHNLSANAPHVLAMYVVASWLHLQFHLPQVACNALLTIFILILMSICPMIETPFITLQSSNCVLGLDRPVHILPVCPSCCDIFPPAGLPHCQDQCILCNIDLFLPSQTKCSNPQEIKTPIISYPYLPLYKQIKSLLKIPGLEAVLDAW</sequence>
<evidence type="ECO:0000313" key="1">
    <source>
        <dbReference type="EMBL" id="KIK81982.1"/>
    </source>
</evidence>
<dbReference type="InParanoid" id="A0A0D0CH30"/>
<dbReference type="EMBL" id="KN825698">
    <property type="protein sequence ID" value="KIK81982.1"/>
    <property type="molecule type" value="Genomic_DNA"/>
</dbReference>
<dbReference type="Proteomes" id="UP000054538">
    <property type="component" value="Unassembled WGS sequence"/>
</dbReference>
<protein>
    <submittedName>
        <fullName evidence="1">Uncharacterized protein</fullName>
    </submittedName>
</protein>
<organism evidence="1 2">
    <name type="scientific">Paxillus rubicundulus Ve08.2h10</name>
    <dbReference type="NCBI Taxonomy" id="930991"/>
    <lineage>
        <taxon>Eukaryota</taxon>
        <taxon>Fungi</taxon>
        <taxon>Dikarya</taxon>
        <taxon>Basidiomycota</taxon>
        <taxon>Agaricomycotina</taxon>
        <taxon>Agaricomycetes</taxon>
        <taxon>Agaricomycetidae</taxon>
        <taxon>Boletales</taxon>
        <taxon>Paxilineae</taxon>
        <taxon>Paxillaceae</taxon>
        <taxon>Paxillus</taxon>
    </lineage>
</organism>
<gene>
    <name evidence="1" type="ORF">PAXRUDRAFT_35714</name>
</gene>
<reference evidence="1 2" key="1">
    <citation type="submission" date="2014-04" db="EMBL/GenBank/DDBJ databases">
        <authorList>
            <consortium name="DOE Joint Genome Institute"/>
            <person name="Kuo A."/>
            <person name="Kohler A."/>
            <person name="Jargeat P."/>
            <person name="Nagy L.G."/>
            <person name="Floudas D."/>
            <person name="Copeland A."/>
            <person name="Barry K.W."/>
            <person name="Cichocki N."/>
            <person name="Veneault-Fourrey C."/>
            <person name="LaButti K."/>
            <person name="Lindquist E.A."/>
            <person name="Lipzen A."/>
            <person name="Lundell T."/>
            <person name="Morin E."/>
            <person name="Murat C."/>
            <person name="Sun H."/>
            <person name="Tunlid A."/>
            <person name="Henrissat B."/>
            <person name="Grigoriev I.V."/>
            <person name="Hibbett D.S."/>
            <person name="Martin F."/>
            <person name="Nordberg H.P."/>
            <person name="Cantor M.N."/>
            <person name="Hua S.X."/>
        </authorList>
    </citation>
    <scope>NUCLEOTIDE SEQUENCE [LARGE SCALE GENOMIC DNA]</scope>
    <source>
        <strain evidence="1 2">Ve08.2h10</strain>
    </source>
</reference>
<keyword evidence="2" id="KW-1185">Reference proteome</keyword>
<proteinExistence type="predicted"/>